<keyword evidence="3" id="KW-0808">Transferase</keyword>
<reference evidence="3" key="1">
    <citation type="journal article" date="2012" name="ISME J.">
        <title>Roseobacter clade bacteria are abundant in coastal sediments and encode a novel combination of sulfur oxidation genes.</title>
        <authorList>
            <person name="Lenk S."/>
            <person name="Moraru C."/>
            <person name="Hahnke S."/>
            <person name="Arnds J."/>
            <person name="Richter M."/>
            <person name="Kube M."/>
            <person name="Reinhardt R."/>
            <person name="Brinkhoff T."/>
            <person name="Harder J."/>
            <person name="Amann R."/>
            <person name="Mussmann M."/>
        </authorList>
    </citation>
    <scope>NUCLEOTIDE SEQUENCE</scope>
</reference>
<dbReference type="PANTHER" id="PTHR45947">
    <property type="entry name" value="SULFOQUINOVOSYL TRANSFERASE SQD2"/>
    <property type="match status" value="1"/>
</dbReference>
<protein>
    <submittedName>
        <fullName evidence="3">Glycosyl transferase</fullName>
        <ecNumber evidence="3">2.4.-.-</ecNumber>
    </submittedName>
</protein>
<evidence type="ECO:0000259" key="1">
    <source>
        <dbReference type="Pfam" id="PF00534"/>
    </source>
</evidence>
<accession>I1X5H9</accession>
<dbReference type="EMBL" id="JQ256790">
    <property type="protein sequence ID" value="AFI78754.1"/>
    <property type="molecule type" value="Genomic_DNA"/>
</dbReference>
<dbReference type="CDD" id="cd03801">
    <property type="entry name" value="GT4_PimA-like"/>
    <property type="match status" value="1"/>
</dbReference>
<proteinExistence type="predicted"/>
<dbReference type="GO" id="GO:0016757">
    <property type="term" value="F:glycosyltransferase activity"/>
    <property type="evidence" value="ECO:0007669"/>
    <property type="project" value="UniProtKB-KW"/>
</dbReference>
<dbReference type="InterPro" id="IPR001296">
    <property type="entry name" value="Glyco_trans_1"/>
</dbReference>
<dbReference type="Gene3D" id="3.40.50.2000">
    <property type="entry name" value="Glycogen Phosphorylase B"/>
    <property type="match status" value="2"/>
</dbReference>
<dbReference type="EC" id="2.4.-.-" evidence="3"/>
<name>I1X5H9_9BACT</name>
<organism evidence="3">
    <name type="scientific">uncultured bacterium ws198A12</name>
    <dbReference type="NCBI Taxonomy" id="1131830"/>
    <lineage>
        <taxon>Bacteria</taxon>
        <taxon>environmental samples</taxon>
    </lineage>
</organism>
<keyword evidence="3" id="KW-0328">Glycosyltransferase</keyword>
<dbReference type="InterPro" id="IPR050194">
    <property type="entry name" value="Glycosyltransferase_grp1"/>
</dbReference>
<dbReference type="AlphaFoldDB" id="I1X5H9"/>
<gene>
    <name evidence="3" type="ORF">ws198A12_0002</name>
</gene>
<evidence type="ECO:0000259" key="2">
    <source>
        <dbReference type="Pfam" id="PF13579"/>
    </source>
</evidence>
<feature type="domain" description="Glycosyl transferase family 1" evidence="1">
    <location>
        <begin position="217"/>
        <end position="385"/>
    </location>
</feature>
<feature type="domain" description="Glycosyltransferase subfamily 4-like N-terminal" evidence="2">
    <location>
        <begin position="28"/>
        <end position="201"/>
    </location>
</feature>
<dbReference type="SUPFAM" id="SSF53756">
    <property type="entry name" value="UDP-Glycosyltransferase/glycogen phosphorylase"/>
    <property type="match status" value="1"/>
</dbReference>
<dbReference type="Pfam" id="PF00534">
    <property type="entry name" value="Glycos_transf_1"/>
    <property type="match status" value="1"/>
</dbReference>
<dbReference type="PANTHER" id="PTHR45947:SF3">
    <property type="entry name" value="SULFOQUINOVOSYL TRANSFERASE SQD2"/>
    <property type="match status" value="1"/>
</dbReference>
<dbReference type="Pfam" id="PF13579">
    <property type="entry name" value="Glyco_trans_4_4"/>
    <property type="match status" value="1"/>
</dbReference>
<evidence type="ECO:0000313" key="3">
    <source>
        <dbReference type="EMBL" id="AFI78754.1"/>
    </source>
</evidence>
<sequence>MAEMQRKKQESGASNICLLTETYYPITGGGETQARVLAAGFAAAGSATNVLTRRTDSNLPRSEPMDGAMLWRLAPAGPGHLKKWGLIFSAFIRLLRLRSHYDVILVGGYRVLGIPSVIAGRLLGKPCILKADSIGEFSGEFFNPGLKRFRLRYDRFPINIALAMRNTILRRADAFIAISSVIADELRANGVDAERISSIPNSVNIERFSPASAAEKTQLRDTLSIPRDAQVGVYTGRLASTKGLPLLLQSWGSIVERHPDALLLLVGAGGVGLQNCETELRSFVNNNSLERYVRFTGSVNNVHHYLQASDFFVFPTEREAFGISVIEALACGLPVVTTATGGIRDIVTDRDNAIVVPVDDEKALGRAVETMLQGGDAIESMAKVGKRLATERYSETKVLQLYKQLVADLASAKSNG</sequence>
<dbReference type="InterPro" id="IPR028098">
    <property type="entry name" value="Glyco_trans_4-like_N"/>
</dbReference>